<feature type="transmembrane region" description="Helical" evidence="1">
    <location>
        <begin position="12"/>
        <end position="36"/>
    </location>
</feature>
<protein>
    <submittedName>
        <fullName evidence="2">Uncharacterized protein</fullName>
    </submittedName>
</protein>
<dbReference type="EMBL" id="BK015850">
    <property type="protein sequence ID" value="DAE28100.1"/>
    <property type="molecule type" value="Genomic_DNA"/>
</dbReference>
<sequence length="46" mass="4984">MAAILIKALTALVVLIAVPIALAELCIIVVGLWTLFHWPKGGWKDD</sequence>
<evidence type="ECO:0000313" key="2">
    <source>
        <dbReference type="EMBL" id="DAE28100.1"/>
    </source>
</evidence>
<keyword evidence="1" id="KW-0472">Membrane</keyword>
<keyword evidence="1" id="KW-0812">Transmembrane</keyword>
<accession>A0A8S5RAV9</accession>
<name>A0A8S5RAV9_9CAUD</name>
<keyword evidence="1" id="KW-1133">Transmembrane helix</keyword>
<evidence type="ECO:0000256" key="1">
    <source>
        <dbReference type="SAM" id="Phobius"/>
    </source>
</evidence>
<reference evidence="2" key="1">
    <citation type="journal article" date="2021" name="Proc. Natl. Acad. Sci. U.S.A.">
        <title>A Catalog of Tens of Thousands of Viruses from Human Metagenomes Reveals Hidden Associations with Chronic Diseases.</title>
        <authorList>
            <person name="Tisza M.J."/>
            <person name="Buck C.B."/>
        </authorList>
    </citation>
    <scope>NUCLEOTIDE SEQUENCE</scope>
    <source>
        <strain evidence="2">CtkfT29</strain>
    </source>
</reference>
<organism evidence="2">
    <name type="scientific">Siphoviridae sp. ctkfT29</name>
    <dbReference type="NCBI Taxonomy" id="2827278"/>
    <lineage>
        <taxon>Viruses</taxon>
        <taxon>Duplodnaviria</taxon>
        <taxon>Heunggongvirae</taxon>
        <taxon>Uroviricota</taxon>
        <taxon>Caudoviricetes</taxon>
    </lineage>
</organism>
<proteinExistence type="predicted"/>